<dbReference type="PANTHER" id="PTHR42966">
    <property type="entry name" value="N-ACETYLNEURAMINATE SYNTHASE"/>
    <property type="match status" value="1"/>
</dbReference>
<feature type="domain" description="PseI/NeuA/B-like" evidence="1">
    <location>
        <begin position="42"/>
        <end position="271"/>
    </location>
</feature>
<sequence>MTFQKEFPITNNVTVGNEHPPVIVAEIGLNHNNDEEIGKRTIAAAKKAGAQAVKFQSYITEEFIDVSNPEAKVLVDIFKKYELSEAMHRKFQKAAEEEGLIFFSTPLCVRSLQLLESLKVPAIKIASGDVTNKTLLKETAKTKLPVILSSGAADFFEVNRAVSFLETEGTTQLCLLHCVSLYPTPPEKANLKIVETFQNLYTFPIGFSDHTAGSVAAPNAVALGAAMIEKHFTLDKNLNGPDHGISADPKELKEVCDSSLLAWKMRGDGEKKPWTEEVNGRFFGRRALYADAKGAPIALRPDLTQRSAEFLDSWEIEKTKHLKAEAGKPFHV</sequence>
<dbReference type="Gene3D" id="3.20.20.70">
    <property type="entry name" value="Aldolase class I"/>
    <property type="match status" value="1"/>
</dbReference>
<comment type="caution">
    <text evidence="2">The sequence shown here is derived from an EMBL/GenBank/DDBJ whole genome shotgun (WGS) entry which is preliminary data.</text>
</comment>
<dbReference type="Pfam" id="PF03102">
    <property type="entry name" value="NeuB"/>
    <property type="match status" value="1"/>
</dbReference>
<name>A0A2M9YTF9_9LEPT</name>
<evidence type="ECO:0000313" key="5">
    <source>
        <dbReference type="Proteomes" id="UP000232188"/>
    </source>
</evidence>
<dbReference type="EMBL" id="NPDV01000002">
    <property type="protein sequence ID" value="PJZ54800.1"/>
    <property type="molecule type" value="Genomic_DNA"/>
</dbReference>
<reference evidence="4 5" key="1">
    <citation type="submission" date="2017-07" db="EMBL/GenBank/DDBJ databases">
        <title>Leptospira spp. isolated from tropical soils.</title>
        <authorList>
            <person name="Thibeaux R."/>
            <person name="Iraola G."/>
            <person name="Ferres I."/>
            <person name="Bierque E."/>
            <person name="Girault D."/>
            <person name="Soupe-Gilbert M.-E."/>
            <person name="Picardeau M."/>
            <person name="Goarant C."/>
        </authorList>
    </citation>
    <scope>NUCLEOTIDE SEQUENCE [LARGE SCALE GENOMIC DNA]</scope>
    <source>
        <strain evidence="2 5">FH2-B-C1</strain>
        <strain evidence="3 4">FH2-B-D1</strain>
    </source>
</reference>
<protein>
    <submittedName>
        <fullName evidence="2">N-acetyl neuraminic (Sialic) acid synthetase</fullName>
    </submittedName>
</protein>
<proteinExistence type="predicted"/>
<gene>
    <name evidence="3" type="ORF">CH376_13285</name>
    <name evidence="2" type="ORF">CH380_03560</name>
</gene>
<dbReference type="InterPro" id="IPR013132">
    <property type="entry name" value="PseI/NeuA/B-like_N"/>
</dbReference>
<dbReference type="GO" id="GO:0016051">
    <property type="term" value="P:carbohydrate biosynthetic process"/>
    <property type="evidence" value="ECO:0007669"/>
    <property type="project" value="InterPro"/>
</dbReference>
<dbReference type="SUPFAM" id="SSF51569">
    <property type="entry name" value="Aldolase"/>
    <property type="match status" value="1"/>
</dbReference>
<dbReference type="InterPro" id="IPR013785">
    <property type="entry name" value="Aldolase_TIM"/>
</dbReference>
<dbReference type="RefSeq" id="WP_100784351.1">
    <property type="nucleotide sequence ID" value="NZ_NPDU01000032.1"/>
</dbReference>
<dbReference type="PANTHER" id="PTHR42966:SF1">
    <property type="entry name" value="SIALIC ACID SYNTHASE"/>
    <property type="match status" value="1"/>
</dbReference>
<organism evidence="2 5">
    <name type="scientific">Leptospira adleri</name>
    <dbReference type="NCBI Taxonomy" id="2023186"/>
    <lineage>
        <taxon>Bacteria</taxon>
        <taxon>Pseudomonadati</taxon>
        <taxon>Spirochaetota</taxon>
        <taxon>Spirochaetia</taxon>
        <taxon>Leptospirales</taxon>
        <taxon>Leptospiraceae</taxon>
        <taxon>Leptospira</taxon>
    </lineage>
</organism>
<dbReference type="Proteomes" id="UP000232188">
    <property type="component" value="Unassembled WGS sequence"/>
</dbReference>
<keyword evidence="4" id="KW-1185">Reference proteome</keyword>
<evidence type="ECO:0000313" key="4">
    <source>
        <dbReference type="Proteomes" id="UP000232149"/>
    </source>
</evidence>
<dbReference type="Proteomes" id="UP000232149">
    <property type="component" value="Unassembled WGS sequence"/>
</dbReference>
<evidence type="ECO:0000313" key="3">
    <source>
        <dbReference type="EMBL" id="PJZ61463.1"/>
    </source>
</evidence>
<dbReference type="EMBL" id="NPDU01000032">
    <property type="protein sequence ID" value="PJZ61463.1"/>
    <property type="molecule type" value="Genomic_DNA"/>
</dbReference>
<dbReference type="GO" id="GO:0047444">
    <property type="term" value="F:N-acylneuraminate-9-phosphate synthase activity"/>
    <property type="evidence" value="ECO:0007669"/>
    <property type="project" value="TreeGrafter"/>
</dbReference>
<dbReference type="AlphaFoldDB" id="A0A2M9YTF9"/>
<evidence type="ECO:0000313" key="2">
    <source>
        <dbReference type="EMBL" id="PJZ54800.1"/>
    </source>
</evidence>
<dbReference type="InterPro" id="IPR051690">
    <property type="entry name" value="PseI-like"/>
</dbReference>
<accession>A0A2M9YTF9</accession>
<evidence type="ECO:0000259" key="1">
    <source>
        <dbReference type="Pfam" id="PF03102"/>
    </source>
</evidence>